<name>A0A3F3PKU5_9EURO</name>
<proteinExistence type="predicted"/>
<dbReference type="EMBL" id="KZ852088">
    <property type="protein sequence ID" value="RDH27554.1"/>
    <property type="molecule type" value="Genomic_DNA"/>
</dbReference>
<keyword evidence="3" id="KW-1185">Reference proteome</keyword>
<feature type="region of interest" description="Disordered" evidence="1">
    <location>
        <begin position="1"/>
        <end position="35"/>
    </location>
</feature>
<accession>A0A3F3PKU5</accession>
<feature type="compositionally biased region" description="Low complexity" evidence="1">
    <location>
        <begin position="200"/>
        <end position="216"/>
    </location>
</feature>
<evidence type="ECO:0000313" key="3">
    <source>
        <dbReference type="Proteomes" id="UP000253729"/>
    </source>
</evidence>
<feature type="compositionally biased region" description="Polar residues" evidence="1">
    <location>
        <begin position="1"/>
        <end position="14"/>
    </location>
</feature>
<evidence type="ECO:0000313" key="2">
    <source>
        <dbReference type="EMBL" id="RDH27554.1"/>
    </source>
</evidence>
<sequence>MAPSSARSSANFSQLPRGPSGRKAKQQNRQSWTDKKLSLLSHLRHQHRWSFKQIQESYFPSRSPSALLGAYWRLSAEDRIRLASRVAALATNAHSNKGQSHLQRNARPPSQSRSNISTSTLSASCSTTGDEPAAIDNSNTNRYNLRPNRPTTSRKRKPRYTVDRVRFPHFFESYSRHLRPSELTDLPDSEYAPPSHTPTPSLSDRSPSVISSLPSPASSLELFGLEARSLNSSDRDSSVTSD</sequence>
<dbReference type="AlphaFoldDB" id="A0A3F3PKU5"/>
<feature type="compositionally biased region" description="Low complexity" evidence="1">
    <location>
        <begin position="110"/>
        <end position="128"/>
    </location>
</feature>
<dbReference type="Proteomes" id="UP000253729">
    <property type="component" value="Unassembled WGS sequence"/>
</dbReference>
<reference evidence="2 3" key="1">
    <citation type="submission" date="2018-07" db="EMBL/GenBank/DDBJ databases">
        <title>The genomes of Aspergillus section Nigri reveals drivers in fungal speciation.</title>
        <authorList>
            <consortium name="DOE Joint Genome Institute"/>
            <person name="Vesth T.C."/>
            <person name="Nybo J."/>
            <person name="Theobald S."/>
            <person name="Brandl J."/>
            <person name="Frisvad J.C."/>
            <person name="Nielsen K.F."/>
            <person name="Lyhne E.K."/>
            <person name="Kogle M.E."/>
            <person name="Kuo A."/>
            <person name="Riley R."/>
            <person name="Clum A."/>
            <person name="Nolan M."/>
            <person name="Lipzen A."/>
            <person name="Salamov A."/>
            <person name="Henrissat B."/>
            <person name="Wiebenga A."/>
            <person name="De vries R.P."/>
            <person name="Grigoriev I.V."/>
            <person name="Mortensen U.H."/>
            <person name="Andersen M.R."/>
            <person name="Baker S.E."/>
        </authorList>
    </citation>
    <scope>NUCLEOTIDE SEQUENCE [LARGE SCALE GENOMIC DNA]</scope>
    <source>
        <strain evidence="2 3">CBS 139.54b</strain>
    </source>
</reference>
<organism evidence="2 3">
    <name type="scientific">Aspergillus welwitschiae</name>
    <dbReference type="NCBI Taxonomy" id="1341132"/>
    <lineage>
        <taxon>Eukaryota</taxon>
        <taxon>Fungi</taxon>
        <taxon>Dikarya</taxon>
        <taxon>Ascomycota</taxon>
        <taxon>Pezizomycotina</taxon>
        <taxon>Eurotiomycetes</taxon>
        <taxon>Eurotiomycetidae</taxon>
        <taxon>Eurotiales</taxon>
        <taxon>Aspergillaceae</taxon>
        <taxon>Aspergillus</taxon>
        <taxon>Aspergillus subgen. Circumdati</taxon>
    </lineage>
</organism>
<feature type="region of interest" description="Disordered" evidence="1">
    <location>
        <begin position="93"/>
        <end position="161"/>
    </location>
</feature>
<dbReference type="RefSeq" id="XP_026620576.1">
    <property type="nucleotide sequence ID" value="XM_026772521.1"/>
</dbReference>
<evidence type="ECO:0000256" key="1">
    <source>
        <dbReference type="SAM" id="MobiDB-lite"/>
    </source>
</evidence>
<dbReference type="GeneID" id="38140877"/>
<feature type="compositionally biased region" description="Polar residues" evidence="1">
    <location>
        <begin position="93"/>
        <end position="103"/>
    </location>
</feature>
<gene>
    <name evidence="2" type="ORF">BDQ94DRAFT_175549</name>
</gene>
<protein>
    <submittedName>
        <fullName evidence="2">Uncharacterized protein</fullName>
    </submittedName>
</protein>
<feature type="region of interest" description="Disordered" evidence="1">
    <location>
        <begin position="181"/>
        <end position="216"/>
    </location>
</feature>